<evidence type="ECO:0000256" key="6">
    <source>
        <dbReference type="ARBA" id="ARBA00023242"/>
    </source>
</evidence>
<keyword evidence="4" id="KW-0862">Zinc</keyword>
<evidence type="ECO:0000256" key="2">
    <source>
        <dbReference type="ARBA" id="ARBA00022723"/>
    </source>
</evidence>
<organism evidence="10">
    <name type="scientific">Coccolithus braarudii</name>
    <dbReference type="NCBI Taxonomy" id="221442"/>
    <lineage>
        <taxon>Eukaryota</taxon>
        <taxon>Haptista</taxon>
        <taxon>Haptophyta</taxon>
        <taxon>Prymnesiophyceae</taxon>
        <taxon>Coccolithales</taxon>
        <taxon>Coccolithaceae</taxon>
        <taxon>Coccolithus</taxon>
    </lineage>
</organism>
<dbReference type="InterPro" id="IPR001876">
    <property type="entry name" value="Znf_RanBP2"/>
</dbReference>
<dbReference type="GO" id="GO:0005524">
    <property type="term" value="F:ATP binding"/>
    <property type="evidence" value="ECO:0007669"/>
    <property type="project" value="InterPro"/>
</dbReference>
<evidence type="ECO:0000259" key="9">
    <source>
        <dbReference type="PROSITE" id="PS50199"/>
    </source>
</evidence>
<keyword evidence="5" id="KW-0694">RNA-binding</keyword>
<dbReference type="SUPFAM" id="SSF47323">
    <property type="entry name" value="Anticodon-binding domain of a subclass of class I aminoacyl-tRNA synthetases"/>
    <property type="match status" value="1"/>
</dbReference>
<proteinExistence type="predicted"/>
<dbReference type="Gene3D" id="1.20.120.1910">
    <property type="entry name" value="Cysteine-tRNA ligase, C-terminal anti-codon recognition domain"/>
    <property type="match status" value="1"/>
</dbReference>
<dbReference type="GO" id="GO:0004812">
    <property type="term" value="F:aminoacyl-tRNA ligase activity"/>
    <property type="evidence" value="ECO:0007669"/>
    <property type="project" value="InterPro"/>
</dbReference>
<dbReference type="PROSITE" id="PS01358">
    <property type="entry name" value="ZF_RANBP2_1"/>
    <property type="match status" value="1"/>
</dbReference>
<comment type="subcellular location">
    <subcellularLocation>
        <location evidence="1">Nucleus</location>
    </subcellularLocation>
</comment>
<protein>
    <recommendedName>
        <fullName evidence="9">RanBP2-type domain-containing protein</fullName>
    </recommendedName>
</protein>
<sequence>MPPSAAPAPSALLESWVRAKRNKQFEEADRIRELLRQQGIEPTMPTDGPKSVSSKGISGWKSLDRVPPNIDPGVGDWRCPGCGNWNWARRDSCNKCGAVKPPK</sequence>
<gene>
    <name evidence="10" type="ORF">CPEL01642_LOCUS25145</name>
</gene>
<evidence type="ECO:0000256" key="7">
    <source>
        <dbReference type="PROSITE-ProRule" id="PRU00322"/>
    </source>
</evidence>
<evidence type="ECO:0000256" key="8">
    <source>
        <dbReference type="SAM" id="MobiDB-lite"/>
    </source>
</evidence>
<dbReference type="Gene3D" id="4.10.1060.10">
    <property type="entry name" value="Zinc finger, RanBP2-type"/>
    <property type="match status" value="1"/>
</dbReference>
<reference evidence="10" key="1">
    <citation type="submission" date="2021-01" db="EMBL/GenBank/DDBJ databases">
        <authorList>
            <person name="Corre E."/>
            <person name="Pelletier E."/>
            <person name="Niang G."/>
            <person name="Scheremetjew M."/>
            <person name="Finn R."/>
            <person name="Kale V."/>
            <person name="Holt S."/>
            <person name="Cochrane G."/>
            <person name="Meng A."/>
            <person name="Brown T."/>
            <person name="Cohen L."/>
        </authorList>
    </citation>
    <scope>NUCLEOTIDE SEQUENCE</scope>
    <source>
        <strain evidence="10">PLY182g</strain>
    </source>
</reference>
<dbReference type="PANTHER" id="PTHR23238">
    <property type="entry name" value="RNA BINDING PROTEIN"/>
    <property type="match status" value="1"/>
</dbReference>
<dbReference type="InterPro" id="IPR009080">
    <property type="entry name" value="tRNAsynth_Ia_anticodon-bd"/>
</dbReference>
<feature type="domain" description="RanBP2-type" evidence="9">
    <location>
        <begin position="73"/>
        <end position="102"/>
    </location>
</feature>
<dbReference type="SMART" id="SM00547">
    <property type="entry name" value="ZnF_RBZ"/>
    <property type="match status" value="1"/>
</dbReference>
<dbReference type="SUPFAM" id="SSF90209">
    <property type="entry name" value="Ran binding protein zinc finger-like"/>
    <property type="match status" value="1"/>
</dbReference>
<keyword evidence="3 7" id="KW-0863">Zinc-finger</keyword>
<keyword evidence="6" id="KW-0539">Nucleus</keyword>
<accession>A0A6T7KMM3</accession>
<dbReference type="GO" id="GO:0006355">
    <property type="term" value="P:regulation of DNA-templated transcription"/>
    <property type="evidence" value="ECO:0007669"/>
    <property type="project" value="InterPro"/>
</dbReference>
<evidence type="ECO:0000256" key="1">
    <source>
        <dbReference type="ARBA" id="ARBA00004123"/>
    </source>
</evidence>
<dbReference type="InterPro" id="IPR036443">
    <property type="entry name" value="Znf_RanBP2_sf"/>
</dbReference>
<dbReference type="PROSITE" id="PS50199">
    <property type="entry name" value="ZF_RANBP2_2"/>
    <property type="match status" value="1"/>
</dbReference>
<evidence type="ECO:0000313" key="10">
    <source>
        <dbReference type="EMBL" id="CAD8621762.1"/>
    </source>
</evidence>
<evidence type="ECO:0000256" key="5">
    <source>
        <dbReference type="ARBA" id="ARBA00022884"/>
    </source>
</evidence>
<evidence type="ECO:0000256" key="4">
    <source>
        <dbReference type="ARBA" id="ARBA00022833"/>
    </source>
</evidence>
<dbReference type="EMBL" id="HBEY01052274">
    <property type="protein sequence ID" value="CAD8621762.1"/>
    <property type="molecule type" value="Transcribed_RNA"/>
</dbReference>
<dbReference type="GO" id="GO:0008270">
    <property type="term" value="F:zinc ion binding"/>
    <property type="evidence" value="ECO:0007669"/>
    <property type="project" value="UniProtKB-KW"/>
</dbReference>
<name>A0A6T7KMM3_9EUKA</name>
<keyword evidence="2" id="KW-0479">Metal-binding</keyword>
<evidence type="ECO:0000256" key="3">
    <source>
        <dbReference type="ARBA" id="ARBA00022771"/>
    </source>
</evidence>
<dbReference type="GO" id="GO:0006418">
    <property type="term" value="P:tRNA aminoacylation for protein translation"/>
    <property type="evidence" value="ECO:0007669"/>
    <property type="project" value="InterPro"/>
</dbReference>
<dbReference type="AlphaFoldDB" id="A0A6T7KMM3"/>
<dbReference type="InterPro" id="IPR034870">
    <property type="entry name" value="TET_fam"/>
</dbReference>
<dbReference type="GO" id="GO:0005634">
    <property type="term" value="C:nucleus"/>
    <property type="evidence" value="ECO:0007669"/>
    <property type="project" value="UniProtKB-SubCell"/>
</dbReference>
<feature type="region of interest" description="Disordered" evidence="8">
    <location>
        <begin position="36"/>
        <end position="75"/>
    </location>
</feature>
<dbReference type="GO" id="GO:0003723">
    <property type="term" value="F:RNA binding"/>
    <property type="evidence" value="ECO:0007669"/>
    <property type="project" value="UniProtKB-KW"/>
</dbReference>